<feature type="domain" description="IraD/Gp25-like" evidence="1">
    <location>
        <begin position="26"/>
        <end position="116"/>
    </location>
</feature>
<name>D1BTJ1_XYLCX</name>
<dbReference type="Pfam" id="PF04965">
    <property type="entry name" value="GPW_gp25"/>
    <property type="match status" value="1"/>
</dbReference>
<accession>D1BTJ1</accession>
<dbReference type="eggNOG" id="COG3628">
    <property type="taxonomic scope" value="Bacteria"/>
</dbReference>
<reference evidence="3" key="1">
    <citation type="submission" date="2009-11" db="EMBL/GenBank/DDBJ databases">
        <title>The complete chromosome of Xylanimonas cellulosilytica DSM 15894.</title>
        <authorList>
            <consortium name="US DOE Joint Genome Institute (JGI-PGF)"/>
            <person name="Lucas S."/>
            <person name="Copeland A."/>
            <person name="Lapidus A."/>
            <person name="Glavina del Rio T."/>
            <person name="Dalin E."/>
            <person name="Tice H."/>
            <person name="Bruce D."/>
            <person name="Goodwin L."/>
            <person name="Pitluck S."/>
            <person name="Kyrpides N."/>
            <person name="Mavromatis K."/>
            <person name="Ivanova N."/>
            <person name="Mikhailova N."/>
            <person name="Foster B."/>
            <person name="Clum A."/>
            <person name="Brettin T."/>
            <person name="Detter J.C."/>
            <person name="Han C."/>
            <person name="Larimer F."/>
            <person name="Land M."/>
            <person name="Hauser L."/>
            <person name="Markowitz V."/>
            <person name="Cheng J.F."/>
            <person name="Hugenholtz P."/>
            <person name="Woyke T."/>
            <person name="Wu D."/>
            <person name="Gehrich-Schroeter G."/>
            <person name="Schneider S."/>
            <person name="Pukall S.R."/>
            <person name="Klenk H.P."/>
            <person name="Eisen J.A."/>
        </authorList>
    </citation>
    <scope>NUCLEOTIDE SEQUENCE [LARGE SCALE GENOMIC DNA]</scope>
    <source>
        <strain evidence="3">DSM 15894 / CECT 5975 / LMG 20990 / XIL07</strain>
    </source>
</reference>
<evidence type="ECO:0000259" key="1">
    <source>
        <dbReference type="Pfam" id="PF04965"/>
    </source>
</evidence>
<gene>
    <name evidence="2" type="ordered locus">Xcel_1951</name>
</gene>
<organism evidence="2 3">
    <name type="scientific">Xylanimonas cellulosilytica (strain DSM 15894 / JCM 12276 / CECT 5975 / KCTC 9989 / LMG 20990 / NBRC 107835 / XIL07)</name>
    <dbReference type="NCBI Taxonomy" id="446471"/>
    <lineage>
        <taxon>Bacteria</taxon>
        <taxon>Bacillati</taxon>
        <taxon>Actinomycetota</taxon>
        <taxon>Actinomycetes</taxon>
        <taxon>Micrococcales</taxon>
        <taxon>Promicromonosporaceae</taxon>
        <taxon>Xylanimonas</taxon>
    </lineage>
</organism>
<dbReference type="AlphaFoldDB" id="D1BTJ1"/>
<dbReference type="KEGG" id="xce:Xcel_1951"/>
<dbReference type="Proteomes" id="UP000002255">
    <property type="component" value="Chromosome"/>
</dbReference>
<evidence type="ECO:0000313" key="2">
    <source>
        <dbReference type="EMBL" id="ACZ30970.1"/>
    </source>
</evidence>
<dbReference type="STRING" id="446471.Xcel_1951"/>
<dbReference type="InterPro" id="IPR007048">
    <property type="entry name" value="IraD/Gp25-like"/>
</dbReference>
<dbReference type="EMBL" id="CP001821">
    <property type="protein sequence ID" value="ACZ30970.1"/>
    <property type="molecule type" value="Genomic_DNA"/>
</dbReference>
<reference evidence="2 3" key="2">
    <citation type="journal article" date="2010" name="Stand. Genomic Sci.">
        <title>Complete genome sequence of Xylanimonas cellulosilytica type strain (XIL07).</title>
        <authorList>
            <person name="Foster B."/>
            <person name="Pukall R."/>
            <person name="Abt B."/>
            <person name="Nolan M."/>
            <person name="Glavina Del Rio T."/>
            <person name="Chen F."/>
            <person name="Lucas S."/>
            <person name="Tice H."/>
            <person name="Pitluck S."/>
            <person name="Cheng J.-F."/>
            <person name="Chertkov O."/>
            <person name="Brettin T."/>
            <person name="Han C."/>
            <person name="Detter J.C."/>
            <person name="Bruce D."/>
            <person name="Goodwin L."/>
            <person name="Ivanova N."/>
            <person name="Mavromatis K."/>
            <person name="Pati A."/>
            <person name="Mikhailova N."/>
            <person name="Chen A."/>
            <person name="Palaniappan K."/>
            <person name="Land M."/>
            <person name="Hauser L."/>
            <person name="Chang Y.-J."/>
            <person name="Jeffries C.D."/>
            <person name="Chain P."/>
            <person name="Rohde M."/>
            <person name="Goeker M."/>
            <person name="Bristow J."/>
            <person name="Eisen J.A."/>
            <person name="Markowitz V."/>
            <person name="Hugenholtz P."/>
            <person name="Kyrpides N.C."/>
            <person name="Klenk H.-P."/>
            <person name="Lapidus A."/>
        </authorList>
    </citation>
    <scope>NUCLEOTIDE SEQUENCE [LARGE SCALE GENOMIC DNA]</scope>
    <source>
        <strain evidence="3">DSM 15894 / CECT 5975 / LMG 20990 / XIL07</strain>
    </source>
</reference>
<dbReference type="Gene3D" id="3.10.450.40">
    <property type="match status" value="1"/>
</dbReference>
<evidence type="ECO:0000313" key="3">
    <source>
        <dbReference type="Proteomes" id="UP000002255"/>
    </source>
</evidence>
<sequence length="131" mass="14484">MDREYLGVGLRFPLQVTPAGAIATSSLEQKIEESIYLVLSTGRGERVMLPDFGCGIHDLVFAPGSAATIADVAADVREALVRYEPRIDVMTVDVEQAPGQPTVLLVRIDYRIRDNNARANLVYPFYITEGW</sequence>
<dbReference type="SUPFAM" id="SSF160719">
    <property type="entry name" value="gpW/gp25-like"/>
    <property type="match status" value="1"/>
</dbReference>
<dbReference type="OrthoDB" id="9802846at2"/>
<protein>
    <submittedName>
        <fullName evidence="2">GPW/gp25 family protein</fullName>
    </submittedName>
</protein>
<dbReference type="HOGENOM" id="CLU_133204_0_1_11"/>
<proteinExistence type="predicted"/>
<keyword evidence="3" id="KW-1185">Reference proteome</keyword>